<evidence type="ECO:0000313" key="2">
    <source>
        <dbReference type="Proteomes" id="UP001153269"/>
    </source>
</evidence>
<reference evidence="1" key="1">
    <citation type="submission" date="2020-03" db="EMBL/GenBank/DDBJ databases">
        <authorList>
            <person name="Weist P."/>
        </authorList>
    </citation>
    <scope>NUCLEOTIDE SEQUENCE</scope>
</reference>
<dbReference type="Proteomes" id="UP001153269">
    <property type="component" value="Unassembled WGS sequence"/>
</dbReference>
<accession>A0A9N7U160</accession>
<gene>
    <name evidence="1" type="ORF">PLEPLA_LOCUS10015</name>
</gene>
<dbReference type="AlphaFoldDB" id="A0A9N7U160"/>
<organism evidence="1 2">
    <name type="scientific">Pleuronectes platessa</name>
    <name type="common">European plaice</name>
    <dbReference type="NCBI Taxonomy" id="8262"/>
    <lineage>
        <taxon>Eukaryota</taxon>
        <taxon>Metazoa</taxon>
        <taxon>Chordata</taxon>
        <taxon>Craniata</taxon>
        <taxon>Vertebrata</taxon>
        <taxon>Euteleostomi</taxon>
        <taxon>Actinopterygii</taxon>
        <taxon>Neopterygii</taxon>
        <taxon>Teleostei</taxon>
        <taxon>Neoteleostei</taxon>
        <taxon>Acanthomorphata</taxon>
        <taxon>Carangaria</taxon>
        <taxon>Pleuronectiformes</taxon>
        <taxon>Pleuronectoidei</taxon>
        <taxon>Pleuronectidae</taxon>
        <taxon>Pleuronectes</taxon>
    </lineage>
</organism>
<name>A0A9N7U160_PLEPL</name>
<dbReference type="EMBL" id="CADEAL010000563">
    <property type="protein sequence ID" value="CAB1422126.1"/>
    <property type="molecule type" value="Genomic_DNA"/>
</dbReference>
<proteinExistence type="predicted"/>
<keyword evidence="2" id="KW-1185">Reference proteome</keyword>
<sequence>MCVVGGCVWWRCVGWEVCRVEVCRVRCVRVEVCRVVDVCGGGVSGGGAVVEVCVVEVCRVEVCRVEVCGVGVCGGGVSGRYLSVLAVLHGQTRSQPAPNRLLGQERSWQLGPLKPSLHRQAPLMCHTCWRTGARRSRPDTPLDICEKNKGGAVRREEQEVLSAPLLQGSGSRMSQITSNMVDSCQSSFYLRGRLTNLQHVSKQPSNNLPTC</sequence>
<comment type="caution">
    <text evidence="1">The sequence shown here is derived from an EMBL/GenBank/DDBJ whole genome shotgun (WGS) entry which is preliminary data.</text>
</comment>
<evidence type="ECO:0000313" key="1">
    <source>
        <dbReference type="EMBL" id="CAB1422126.1"/>
    </source>
</evidence>
<protein>
    <submittedName>
        <fullName evidence="1">Uncharacterized protein</fullName>
    </submittedName>
</protein>